<evidence type="ECO:0000259" key="1">
    <source>
        <dbReference type="Pfam" id="PF13439"/>
    </source>
</evidence>
<dbReference type="InterPro" id="IPR028098">
    <property type="entry name" value="Glyco_trans_4-like_N"/>
</dbReference>
<feature type="domain" description="Glycosyltransferase subfamily 4-like N-terminal" evidence="1">
    <location>
        <begin position="55"/>
        <end position="265"/>
    </location>
</feature>
<protein>
    <submittedName>
        <fullName evidence="2">Glycosyltransferase</fullName>
    </submittedName>
</protein>
<evidence type="ECO:0000313" key="3">
    <source>
        <dbReference type="Proteomes" id="UP000298596"/>
    </source>
</evidence>
<evidence type="ECO:0000313" key="2">
    <source>
        <dbReference type="EMBL" id="QCO07151.1"/>
    </source>
</evidence>
<name>A0A4D8QCV8_AZOBR</name>
<keyword evidence="2" id="KW-0614">Plasmid</keyword>
<organism evidence="2 3">
    <name type="scientific">Azospirillum brasilense</name>
    <dbReference type="NCBI Taxonomy" id="192"/>
    <lineage>
        <taxon>Bacteria</taxon>
        <taxon>Pseudomonadati</taxon>
        <taxon>Pseudomonadota</taxon>
        <taxon>Alphaproteobacteria</taxon>
        <taxon>Rhodospirillales</taxon>
        <taxon>Azospirillaceae</taxon>
        <taxon>Azospirillum</taxon>
    </lineage>
</organism>
<reference evidence="2 3" key="1">
    <citation type="submission" date="2018-09" db="EMBL/GenBank/DDBJ databases">
        <title>Whole genome based analysis of evolution and adaptive divergence in Indian and Brazilian strains of Azospirillum brasilense.</title>
        <authorList>
            <person name="Singh C."/>
            <person name="Tripathi A.K."/>
        </authorList>
    </citation>
    <scope>NUCLEOTIDE SEQUENCE [LARGE SCALE GENOMIC DNA]</scope>
    <source>
        <strain evidence="2 3">MTCC4036</strain>
        <plasmid evidence="2 3">p5</plasmid>
    </source>
</reference>
<dbReference type="EMBL" id="CP032335">
    <property type="protein sequence ID" value="QCO07151.1"/>
    <property type="molecule type" value="Genomic_DNA"/>
</dbReference>
<sequence length="464" mass="50962">MGTQLSHTCNVHRPGTDHRIGVAERQAHPLFFIGKEQRMRSSMRVALLNTFDTNGGAARAAYRLFQGLGRIGVERTLYVARQDGAHPDIVAVRPESPAEKVDWEWREAAIRAEEAPYPALKRHGFPPFHSERAARAELLERRLKPADVINLHWTRGLTDWDHFLSNRSPDVPLIWTLHDQHVLTGGCHYAGGCTGFTDRCGCCPVLESDDGNDLSSRVLSRKRTALATFKGPLHLVAPSRWMAEQAERSALFRDRAVHVIPNGLDSLRFRPRDAGALRDRLGIKRDATVLLCVAHDLTDQRKGYGTLRAVLDGMTMPDGCVLVLVGHGPARHPKHVRTIEVGNVASDDDMALHYSMADLLVVPSAQDNYPNTALEAMACGTPVLGFPIGGLTDLVGRNERGFLAASSTADDLAHALANALSDSHQLGVRGHAARDFVERECTLECQAERYAALYAELNAQAKGV</sequence>
<geneLocation type="plasmid" evidence="2">
    <name>p5</name>
</geneLocation>
<accession>A0A4D8QCV8</accession>
<dbReference type="AlphaFoldDB" id="A0A4D8QCV8"/>
<dbReference type="GO" id="GO:0016757">
    <property type="term" value="F:glycosyltransferase activity"/>
    <property type="evidence" value="ECO:0007669"/>
    <property type="project" value="TreeGrafter"/>
</dbReference>
<dbReference type="PANTHER" id="PTHR12526:SF635">
    <property type="entry name" value="GLYCOSYL TRANSFERASE GROUP 1"/>
    <property type="match status" value="1"/>
</dbReference>
<dbReference type="Proteomes" id="UP000298596">
    <property type="component" value="Plasmid p5"/>
</dbReference>
<dbReference type="Pfam" id="PF13439">
    <property type="entry name" value="Glyco_transf_4"/>
    <property type="match status" value="1"/>
</dbReference>
<proteinExistence type="predicted"/>
<keyword evidence="2" id="KW-0808">Transferase</keyword>
<dbReference type="Gene3D" id="3.40.50.2000">
    <property type="entry name" value="Glycogen Phosphorylase B"/>
    <property type="match status" value="2"/>
</dbReference>
<gene>
    <name evidence="2" type="ORF">D3867_35205</name>
</gene>
<dbReference type="SUPFAM" id="SSF53756">
    <property type="entry name" value="UDP-Glycosyltransferase/glycogen phosphorylase"/>
    <property type="match status" value="1"/>
</dbReference>
<dbReference type="PANTHER" id="PTHR12526">
    <property type="entry name" value="GLYCOSYLTRANSFERASE"/>
    <property type="match status" value="1"/>
</dbReference>
<dbReference type="Pfam" id="PF13692">
    <property type="entry name" value="Glyco_trans_1_4"/>
    <property type="match status" value="1"/>
</dbReference>